<keyword evidence="2" id="KW-1185">Reference proteome</keyword>
<dbReference type="EMBL" id="RBCJ01000006">
    <property type="protein sequence ID" value="RKN76818.1"/>
    <property type="molecule type" value="Genomic_DNA"/>
</dbReference>
<accession>A0A3B0BWV2</accession>
<dbReference type="InterPro" id="IPR050708">
    <property type="entry name" value="T6SS_VgrG/RHS"/>
</dbReference>
<dbReference type="AlphaFoldDB" id="A0A3B0BWV2"/>
<gene>
    <name evidence="1" type="ORF">D7Z94_23845</name>
</gene>
<dbReference type="Proteomes" id="UP000276603">
    <property type="component" value="Unassembled WGS sequence"/>
</dbReference>
<evidence type="ECO:0000313" key="2">
    <source>
        <dbReference type="Proteomes" id="UP000276603"/>
    </source>
</evidence>
<dbReference type="Gene3D" id="2.180.10.10">
    <property type="entry name" value="RHS repeat-associated core"/>
    <property type="match status" value="1"/>
</dbReference>
<dbReference type="InterPro" id="IPR022385">
    <property type="entry name" value="Rhs_assc_core"/>
</dbReference>
<organism evidence="1 2">
    <name type="scientific">Ulvibacterium marinum</name>
    <dbReference type="NCBI Taxonomy" id="2419782"/>
    <lineage>
        <taxon>Bacteria</taxon>
        <taxon>Pseudomonadati</taxon>
        <taxon>Bacteroidota</taxon>
        <taxon>Flavobacteriia</taxon>
        <taxon>Flavobacteriales</taxon>
        <taxon>Flavobacteriaceae</taxon>
        <taxon>Ulvibacterium</taxon>
    </lineage>
</organism>
<comment type="caution">
    <text evidence="1">The sequence shown here is derived from an EMBL/GenBank/DDBJ whole genome shotgun (WGS) entry which is preliminary data.</text>
</comment>
<evidence type="ECO:0008006" key="3">
    <source>
        <dbReference type="Google" id="ProtNLM"/>
    </source>
</evidence>
<evidence type="ECO:0000313" key="1">
    <source>
        <dbReference type="EMBL" id="RKN76818.1"/>
    </source>
</evidence>
<dbReference type="PANTHER" id="PTHR32305">
    <property type="match status" value="1"/>
</dbReference>
<sequence length="440" mass="50995">MNILTADHFNFYSILFEHNIYGSSRLGMERKNLEILEEGPILERTFFENKVGDKRYELSNHLGNVLSVVTDRKVANNEGSFSPDVVAYNDYYPFGQLLPNRHANTSDYRYGFQGQELDNEIKGEGNSINYKFRMHDPRVGRFFAVDPLSPSYPWNSPYAFSENRVIDGIELEGLEYFKVNVYLDRDGNFIQQVIAQDFRNLDDYFIKKYHHVSADEFYKEYSQSFGPEGRGVKYEYFVRQDDGSFNSTGVQLWEVAQPANDFVARIGRNGIYSGRGSITVGGPLVDAGYNFEERPNDIQDAFAKEHDISQDGFDDYLNPLEDVRDQIYEGDIILLLRNVSLQNALTKNPNLIDPITTRQISEEAKMTSRHAQKLFGMIVEYKKWKRAEMTDQKLDVNNAEHMKQVTIEQYNGRGKRLLNYIFGGEDEDEKGYYEKMLENE</sequence>
<proteinExistence type="predicted"/>
<name>A0A3B0BWV2_9FLAO</name>
<dbReference type="NCBIfam" id="TIGR03696">
    <property type="entry name" value="Rhs_assc_core"/>
    <property type="match status" value="1"/>
</dbReference>
<dbReference type="PANTHER" id="PTHR32305:SF15">
    <property type="entry name" value="PROTEIN RHSA-RELATED"/>
    <property type="match status" value="1"/>
</dbReference>
<reference evidence="1 2" key="1">
    <citation type="submission" date="2018-10" db="EMBL/GenBank/DDBJ databases">
        <title>Ulvibacterium marinum gen. nov., sp. nov., a novel marine bacterium of the family Flavobacteriaceae, isolated from a culture of the green alga Ulva prolifera.</title>
        <authorList>
            <person name="Zhang Z."/>
        </authorList>
    </citation>
    <scope>NUCLEOTIDE SEQUENCE [LARGE SCALE GENOMIC DNA]</scope>
    <source>
        <strain evidence="1 2">CCMM003</strain>
    </source>
</reference>
<protein>
    <recommendedName>
        <fullName evidence="3">RHS repeat-associated core domain-containing protein</fullName>
    </recommendedName>
</protein>